<organism evidence="2 3">
    <name type="scientific">Streblomastix strix</name>
    <dbReference type="NCBI Taxonomy" id="222440"/>
    <lineage>
        <taxon>Eukaryota</taxon>
        <taxon>Metamonada</taxon>
        <taxon>Preaxostyla</taxon>
        <taxon>Oxymonadida</taxon>
        <taxon>Streblomastigidae</taxon>
        <taxon>Streblomastix</taxon>
    </lineage>
</organism>
<feature type="region of interest" description="Disordered" evidence="1">
    <location>
        <begin position="1"/>
        <end position="23"/>
    </location>
</feature>
<name>A0A5J4VBC8_9EUKA</name>
<proteinExistence type="predicted"/>
<accession>A0A5J4VBC8</accession>
<comment type="caution">
    <text evidence="2">The sequence shown here is derived from an EMBL/GenBank/DDBJ whole genome shotgun (WGS) entry which is preliminary data.</text>
</comment>
<dbReference type="Proteomes" id="UP000324800">
    <property type="component" value="Unassembled WGS sequence"/>
</dbReference>
<evidence type="ECO:0000313" key="2">
    <source>
        <dbReference type="EMBL" id="KAA6379722.1"/>
    </source>
</evidence>
<sequence>MNPHPYDQHLTTIQRITKPSDEDPVLIQRQQKLSHYIWQKINNGHRSSANKRATSTGDAHGIEQFNEFCDPDTQDVRFHFTRDDFTNYTEAKVRFANIDKIKPTGNN</sequence>
<protein>
    <submittedName>
        <fullName evidence="2">Uncharacterized protein</fullName>
    </submittedName>
</protein>
<gene>
    <name evidence="2" type="ORF">EZS28_024751</name>
</gene>
<dbReference type="EMBL" id="SNRW01008310">
    <property type="protein sequence ID" value="KAA6379722.1"/>
    <property type="molecule type" value="Genomic_DNA"/>
</dbReference>
<evidence type="ECO:0000313" key="3">
    <source>
        <dbReference type="Proteomes" id="UP000324800"/>
    </source>
</evidence>
<evidence type="ECO:0000256" key="1">
    <source>
        <dbReference type="SAM" id="MobiDB-lite"/>
    </source>
</evidence>
<dbReference type="AlphaFoldDB" id="A0A5J4VBC8"/>
<reference evidence="2 3" key="1">
    <citation type="submission" date="2019-03" db="EMBL/GenBank/DDBJ databases">
        <title>Single cell metagenomics reveals metabolic interactions within the superorganism composed of flagellate Streblomastix strix and complex community of Bacteroidetes bacteria on its surface.</title>
        <authorList>
            <person name="Treitli S.C."/>
            <person name="Kolisko M."/>
            <person name="Husnik F."/>
            <person name="Keeling P."/>
            <person name="Hampl V."/>
        </authorList>
    </citation>
    <scope>NUCLEOTIDE SEQUENCE [LARGE SCALE GENOMIC DNA]</scope>
    <source>
        <strain evidence="2">ST1C</strain>
    </source>
</reference>